<accession>A0ABT2ZBF9</accession>
<dbReference type="PANTHER" id="PTHR30289:SF1">
    <property type="entry name" value="PEBP (PHOSPHATIDYLETHANOLAMINE-BINDING PROTEIN) FAMILY PROTEIN"/>
    <property type="match status" value="1"/>
</dbReference>
<dbReference type="Pfam" id="PF01161">
    <property type="entry name" value="PBP"/>
    <property type="match status" value="1"/>
</dbReference>
<dbReference type="RefSeq" id="WP_263734046.1">
    <property type="nucleotide sequence ID" value="NZ_JAOWKY010000001.1"/>
</dbReference>
<reference evidence="1 2" key="1">
    <citation type="submission" date="2022-10" db="EMBL/GenBank/DDBJ databases">
        <title>Defluviimonas sp. nov., isolated from ocean surface water.</title>
        <authorList>
            <person name="He W."/>
            <person name="Wang L."/>
            <person name="Zhang D.-F."/>
        </authorList>
    </citation>
    <scope>NUCLEOTIDE SEQUENCE [LARGE SCALE GENOMIC DNA]</scope>
    <source>
        <strain evidence="1 2">WL0002</strain>
    </source>
</reference>
<dbReference type="NCBIfam" id="TIGR00481">
    <property type="entry name" value="YbhB/YbcL family Raf kinase inhibitor-like protein"/>
    <property type="match status" value="1"/>
</dbReference>
<evidence type="ECO:0000313" key="2">
    <source>
        <dbReference type="Proteomes" id="UP001652542"/>
    </source>
</evidence>
<comment type="caution">
    <text evidence="1">The sequence shown here is derived from an EMBL/GenBank/DDBJ whole genome shotgun (WGS) entry which is preliminary data.</text>
</comment>
<name>A0ABT2ZBF9_9RHOB</name>
<proteinExistence type="predicted"/>
<dbReference type="InterPro" id="IPR005247">
    <property type="entry name" value="YbhB_YbcL/LppC-like"/>
</dbReference>
<dbReference type="EMBL" id="JAOWKY010000001">
    <property type="protein sequence ID" value="MCV2868434.1"/>
    <property type="molecule type" value="Genomic_DNA"/>
</dbReference>
<dbReference type="SUPFAM" id="SSF49777">
    <property type="entry name" value="PEBP-like"/>
    <property type="match status" value="1"/>
</dbReference>
<sequence>MIILTSPDFNPGETIPVRHTCDGENVSPAFRWENLPEGTKELLLVCDDPDAPNGVFHHWAAWGIAPDSGYLRAGFGPETKEPGFSQAINDFGQPGYAGPCPPKGDAPHSYHFRLSALSDRITAAAPGATCTELIALAQPIVIEFTELVGIYGR</sequence>
<keyword evidence="2" id="KW-1185">Reference proteome</keyword>
<dbReference type="GO" id="GO:0004860">
    <property type="term" value="F:protein kinase inhibitor activity"/>
    <property type="evidence" value="ECO:0007669"/>
    <property type="project" value="UniProtKB-KW"/>
</dbReference>
<dbReference type="InterPro" id="IPR008914">
    <property type="entry name" value="PEBP"/>
</dbReference>
<dbReference type="Proteomes" id="UP001652542">
    <property type="component" value="Unassembled WGS sequence"/>
</dbReference>
<dbReference type="PANTHER" id="PTHR30289">
    <property type="entry name" value="UNCHARACTERIZED PROTEIN YBCL-RELATED"/>
    <property type="match status" value="1"/>
</dbReference>
<gene>
    <name evidence="1" type="ORF">OEW28_07310</name>
</gene>
<organism evidence="1 2">
    <name type="scientific">Albidovulum marisflavi</name>
    <dbReference type="NCBI Taxonomy" id="2984159"/>
    <lineage>
        <taxon>Bacteria</taxon>
        <taxon>Pseudomonadati</taxon>
        <taxon>Pseudomonadota</taxon>
        <taxon>Alphaproteobacteria</taxon>
        <taxon>Rhodobacterales</taxon>
        <taxon>Paracoccaceae</taxon>
        <taxon>Albidovulum</taxon>
    </lineage>
</organism>
<evidence type="ECO:0000313" key="1">
    <source>
        <dbReference type="EMBL" id="MCV2868434.1"/>
    </source>
</evidence>
<protein>
    <submittedName>
        <fullName evidence="1">YbhB/YbcL family Raf kinase inhibitor-like protein</fullName>
    </submittedName>
</protein>
<dbReference type="Gene3D" id="3.90.280.10">
    <property type="entry name" value="PEBP-like"/>
    <property type="match status" value="1"/>
</dbReference>
<dbReference type="CDD" id="cd00865">
    <property type="entry name" value="PEBP_bact_arch"/>
    <property type="match status" value="1"/>
</dbReference>
<dbReference type="InterPro" id="IPR036610">
    <property type="entry name" value="PEBP-like_sf"/>
</dbReference>
<keyword evidence="1" id="KW-0649">Protein kinase inhibitor</keyword>